<dbReference type="InterPro" id="IPR029021">
    <property type="entry name" value="Prot-tyrosine_phosphatase-like"/>
</dbReference>
<protein>
    <recommendedName>
        <fullName evidence="3">Tyrosine specific protein phosphatases domain-containing protein</fullName>
    </recommendedName>
</protein>
<evidence type="ECO:0000256" key="1">
    <source>
        <dbReference type="SAM" id="MobiDB-lite"/>
    </source>
</evidence>
<proteinExistence type="predicted"/>
<dbReference type="Gene3D" id="3.90.190.10">
    <property type="entry name" value="Protein tyrosine phosphatase superfamily"/>
    <property type="match status" value="1"/>
</dbReference>
<evidence type="ECO:0008006" key="3">
    <source>
        <dbReference type="Google" id="ProtNLM"/>
    </source>
</evidence>
<dbReference type="EMBL" id="HBGE01005843">
    <property type="protein sequence ID" value="CAD9092742.1"/>
    <property type="molecule type" value="Transcribed_RNA"/>
</dbReference>
<evidence type="ECO:0000313" key="2">
    <source>
        <dbReference type="EMBL" id="CAD9092742.1"/>
    </source>
</evidence>
<organism evidence="2">
    <name type="scientific">Alexandrium catenella</name>
    <name type="common">Red tide dinoflagellate</name>
    <name type="synonym">Gonyaulax catenella</name>
    <dbReference type="NCBI Taxonomy" id="2925"/>
    <lineage>
        <taxon>Eukaryota</taxon>
        <taxon>Sar</taxon>
        <taxon>Alveolata</taxon>
        <taxon>Dinophyceae</taxon>
        <taxon>Gonyaulacales</taxon>
        <taxon>Pyrocystaceae</taxon>
        <taxon>Alexandrium</taxon>
    </lineage>
</organism>
<gene>
    <name evidence="2" type="ORF">ACAT0790_LOCUS3595</name>
</gene>
<dbReference type="AlphaFoldDB" id="A0A7S1L310"/>
<dbReference type="SUPFAM" id="SSF52799">
    <property type="entry name" value="(Phosphotyrosine protein) phosphatases II"/>
    <property type="match status" value="1"/>
</dbReference>
<feature type="region of interest" description="Disordered" evidence="1">
    <location>
        <begin position="255"/>
        <end position="275"/>
    </location>
</feature>
<sequence length="287" mass="32657">MFYSTTYSVPDFAPLYVGSSHGFDASDPRYRWNDEPYGNWATPIYTHPNHSSATLFLGSAHIATLDPGYMACMNVKATVNIAAKNWHHMDMMPYWRDPSENGIPWRPYPNLSLSQHDIWDLRMTEMDWVKYWWSIEDFVDRYMEAGHSVFFHDHKGCRGGAAAAMYYAMKKQGIWWKEMYEEVLAKRPCVSALRVREWPNRWHLERLKELSPPGGPTTTTETTTATVTETATEAPANDTLNYTVDSDLDASDFNASDSSASYASEADTSDNSTTTTTITTTSLVYSR</sequence>
<name>A0A7S1L310_ALECA</name>
<reference evidence="2" key="1">
    <citation type="submission" date="2021-01" db="EMBL/GenBank/DDBJ databases">
        <authorList>
            <person name="Corre E."/>
            <person name="Pelletier E."/>
            <person name="Niang G."/>
            <person name="Scheremetjew M."/>
            <person name="Finn R."/>
            <person name="Kale V."/>
            <person name="Holt S."/>
            <person name="Cochrane G."/>
            <person name="Meng A."/>
            <person name="Brown T."/>
            <person name="Cohen L."/>
        </authorList>
    </citation>
    <scope>NUCLEOTIDE SEQUENCE</scope>
    <source>
        <strain evidence="2">OF101</strain>
    </source>
</reference>
<accession>A0A7S1L310</accession>